<keyword evidence="1" id="KW-1133">Transmembrane helix</keyword>
<evidence type="ECO:0000256" key="1">
    <source>
        <dbReference type="SAM" id="Phobius"/>
    </source>
</evidence>
<feature type="transmembrane region" description="Helical" evidence="1">
    <location>
        <begin position="154"/>
        <end position="177"/>
    </location>
</feature>
<dbReference type="Proteomes" id="UP000335415">
    <property type="component" value="Unassembled WGS sequence"/>
</dbReference>
<dbReference type="OrthoDB" id="9792533at2"/>
<feature type="transmembrane region" description="Helical" evidence="1">
    <location>
        <begin position="197"/>
        <end position="216"/>
    </location>
</feature>
<dbReference type="InterPro" id="IPR007029">
    <property type="entry name" value="YHS_dom"/>
</dbReference>
<evidence type="ECO:0000313" key="4">
    <source>
        <dbReference type="EMBL" id="KAA9000478.1"/>
    </source>
</evidence>
<feature type="domain" description="YHS" evidence="2">
    <location>
        <begin position="408"/>
        <end position="453"/>
    </location>
</feature>
<evidence type="ECO:0000313" key="5">
    <source>
        <dbReference type="Proteomes" id="UP000335415"/>
    </source>
</evidence>
<keyword evidence="5" id="KW-1185">Reference proteome</keyword>
<feature type="transmembrane region" description="Helical" evidence="1">
    <location>
        <begin position="119"/>
        <end position="142"/>
    </location>
</feature>
<protein>
    <submittedName>
        <fullName evidence="4">DUF2318 domain-containing protein</fullName>
    </submittedName>
</protein>
<feature type="transmembrane region" description="Helical" evidence="1">
    <location>
        <begin position="60"/>
        <end position="79"/>
    </location>
</feature>
<comment type="caution">
    <text evidence="4">The sequence shown here is derived from an EMBL/GenBank/DDBJ whole genome shotgun (WGS) entry which is preliminary data.</text>
</comment>
<gene>
    <name evidence="4" type="ORF">FJU30_09535</name>
</gene>
<dbReference type="Pfam" id="PF10080">
    <property type="entry name" value="FtrD-like"/>
    <property type="match status" value="1"/>
</dbReference>
<feature type="transmembrane region" description="Helical" evidence="1">
    <location>
        <begin position="34"/>
        <end position="53"/>
    </location>
</feature>
<dbReference type="Pfam" id="PF04945">
    <property type="entry name" value="YHS"/>
    <property type="match status" value="1"/>
</dbReference>
<organism evidence="4 5">
    <name type="scientific">Affinibrenneria salicis</name>
    <dbReference type="NCBI Taxonomy" id="2590031"/>
    <lineage>
        <taxon>Bacteria</taxon>
        <taxon>Pseudomonadati</taxon>
        <taxon>Pseudomonadota</taxon>
        <taxon>Gammaproteobacteria</taxon>
        <taxon>Enterobacterales</taxon>
        <taxon>Pectobacteriaceae</taxon>
        <taxon>Affinibrenneria</taxon>
    </lineage>
</organism>
<reference evidence="4 5" key="1">
    <citation type="submission" date="2019-09" db="EMBL/GenBank/DDBJ databases">
        <authorList>
            <person name="Li Y."/>
        </authorList>
    </citation>
    <scope>NUCLEOTIDE SEQUENCE [LARGE SCALE GENOMIC DNA]</scope>
    <source>
        <strain evidence="4 5">L3-3HA</strain>
    </source>
</reference>
<name>A0A5J5G1F8_9GAMM</name>
<dbReference type="AlphaFoldDB" id="A0A5J5G1F8"/>
<accession>A0A5J5G1F8</accession>
<dbReference type="RefSeq" id="WP_150434746.1">
    <property type="nucleotide sequence ID" value="NZ_VYKJ01000004.1"/>
</dbReference>
<keyword evidence="1" id="KW-0472">Membrane</keyword>
<feature type="transmembrane region" description="Helical" evidence="1">
    <location>
        <begin position="245"/>
        <end position="266"/>
    </location>
</feature>
<evidence type="ECO:0000259" key="3">
    <source>
        <dbReference type="Pfam" id="PF10080"/>
    </source>
</evidence>
<sequence length="466" mass="50893">MSYFFVTTLQAFLPIALLCGLNWVRRSEPGIRPLAWITLLALVAGTLFGAHLPKGQQSQLILIVIQLAALLLFLLSQLLSSPRVGYLWQALLTAGAALHWASDPNLGALTATHVVNTELLLNFSAVAVAFGWIAFCAVLCAMMTRRLARLRWPLLLALVALLALPLSGNLLLLLMKLQAIGLTKPRLSYVAHVTNSAPWLAYLSALLLAVLLACYLRPLLRLRRSIAGVPGATEKRKATAGYRNARRTVLATALAALVIVLGQLYWDQVASQPPRLSEALPVSVAADGLVHIPIEQVRDGKLHRFVWVADDGKAVRFFVINRYPDRLRLGVVFDACLLCGDQGYVMEGNQVICVACGVHIFIPSIGKAGGCNPVPIEGWRNDEKELTIAKADLATGVNYFSTIVTLQVIDPVDGSHLTNVKAEHKYSYGGKLWFFSSEANYNRFRDNPTQFVPAGSVQPDDATEEQ</sequence>
<feature type="domain" description="Membrane iron-sulfur containing protein FtrD-like" evidence="3">
    <location>
        <begin position="297"/>
        <end position="400"/>
    </location>
</feature>
<proteinExistence type="predicted"/>
<dbReference type="InterPro" id="IPR018758">
    <property type="entry name" value="FtrD-like"/>
</dbReference>
<evidence type="ECO:0000259" key="2">
    <source>
        <dbReference type="Pfam" id="PF04945"/>
    </source>
</evidence>
<dbReference type="EMBL" id="VYKJ01000004">
    <property type="protein sequence ID" value="KAA9000478.1"/>
    <property type="molecule type" value="Genomic_DNA"/>
</dbReference>
<keyword evidence="1" id="KW-0812">Transmembrane</keyword>